<evidence type="ECO:0000256" key="4">
    <source>
        <dbReference type="ARBA" id="ARBA00023288"/>
    </source>
</evidence>
<dbReference type="Proteomes" id="UP001055580">
    <property type="component" value="Chromosome"/>
</dbReference>
<evidence type="ECO:0000256" key="3">
    <source>
        <dbReference type="ARBA" id="ARBA00015281"/>
    </source>
</evidence>
<keyword evidence="5" id="KW-0732">Signal</keyword>
<feature type="signal peptide" evidence="5">
    <location>
        <begin position="1"/>
        <end position="22"/>
    </location>
</feature>
<evidence type="ECO:0000256" key="2">
    <source>
        <dbReference type="ARBA" id="ARBA00008681"/>
    </source>
</evidence>
<protein>
    <recommendedName>
        <fullName evidence="3">17 kDa surface antigen</fullName>
    </recommendedName>
</protein>
<dbReference type="RefSeq" id="WP_250749752.1">
    <property type="nucleotide sequence ID" value="NZ_CP098401.1"/>
</dbReference>
<keyword evidence="4" id="KW-0449">Lipoprotein</keyword>
<evidence type="ECO:0000256" key="5">
    <source>
        <dbReference type="SAM" id="SignalP"/>
    </source>
</evidence>
<comment type="similarity">
    <text evidence="2">Belongs to the rickettsiale 17 kDa surface antigen family.</text>
</comment>
<keyword evidence="8" id="KW-1185">Reference proteome</keyword>
<reference evidence="7" key="1">
    <citation type="submission" date="2022-05" db="EMBL/GenBank/DDBJ databases">
        <title>Sphingomonas sp. strain RMG20 Genome sequencing and assembly.</title>
        <authorList>
            <person name="Kim I."/>
        </authorList>
    </citation>
    <scope>NUCLEOTIDE SEQUENCE</scope>
    <source>
        <strain evidence="7">RMG20</strain>
    </source>
</reference>
<organism evidence="7 8">
    <name type="scientific">Sphingomonas donggukensis</name>
    <dbReference type="NCBI Taxonomy" id="2949093"/>
    <lineage>
        <taxon>Bacteria</taxon>
        <taxon>Pseudomonadati</taxon>
        <taxon>Pseudomonadota</taxon>
        <taxon>Alphaproteobacteria</taxon>
        <taxon>Sphingomonadales</taxon>
        <taxon>Sphingomonadaceae</taxon>
        <taxon>Sphingomonas</taxon>
    </lineage>
</organism>
<feature type="domain" description="Glycine zipper 2TM" evidence="6">
    <location>
        <begin position="135"/>
        <end position="174"/>
    </location>
</feature>
<accession>A0ABY4TRC0</accession>
<evidence type="ECO:0000313" key="8">
    <source>
        <dbReference type="Proteomes" id="UP001055580"/>
    </source>
</evidence>
<proteinExistence type="inferred from homology"/>
<evidence type="ECO:0000313" key="7">
    <source>
        <dbReference type="EMBL" id="URW74782.1"/>
    </source>
</evidence>
<sequence length="182" mass="20992">MRTPIIFAALAATTLAAVPAAAQSNPNREYREEVRDAQRDYRNDLRDANSPRDVRNARREYNREIRDARQDRRRDWRQYRNYDYNRFENGQRRYYADQYYRDGRYYQTRRLGRNDRIYRGNDGRYYCRRNDGTTGLIIGGVAGGFLGNALSNGSSNLLGTLLGAAGGAALGRSIDRGQVSCR</sequence>
<evidence type="ECO:0000259" key="6">
    <source>
        <dbReference type="Pfam" id="PF05433"/>
    </source>
</evidence>
<evidence type="ECO:0000256" key="1">
    <source>
        <dbReference type="ARBA" id="ARBA00004459"/>
    </source>
</evidence>
<dbReference type="EMBL" id="CP098401">
    <property type="protein sequence ID" value="URW74782.1"/>
    <property type="molecule type" value="Genomic_DNA"/>
</dbReference>
<gene>
    <name evidence="7" type="ORF">M9980_09370</name>
</gene>
<dbReference type="InterPro" id="IPR008816">
    <property type="entry name" value="Gly_zipper_2TM_dom"/>
</dbReference>
<feature type="chain" id="PRO_5046525495" description="17 kDa surface antigen" evidence="5">
    <location>
        <begin position="23"/>
        <end position="182"/>
    </location>
</feature>
<name>A0ABY4TRC0_9SPHN</name>
<comment type="subcellular location">
    <subcellularLocation>
        <location evidence="1">Cell outer membrane</location>
        <topology evidence="1">Lipid-anchor</topology>
    </subcellularLocation>
</comment>
<dbReference type="Pfam" id="PF05433">
    <property type="entry name" value="Rick_17kDa_Anti"/>
    <property type="match status" value="1"/>
</dbReference>